<sequence>MQELSEQLQELQDKGFIRPGHSSWGAPVLFVEKKDGSFWMSINYRELNKLTIKNHYPLLRIDDLPDDFVVYCDASNQGFGCVLIQRDKVTAYASQQLKIHKKSYTTHDLELGAVVFALKNWRHYLYETKSVIYTDHNSLQHIFDQNELNMCLRRWIKLFSDYDCKIRYNLVKANVVANALSRKERVKPRRVRAMLKIIQSSVNDKILEVQMEASKVDNMSTLMLRGLDQQMVRKEDGGLYFMDQIWVPLVGSVRTLIMDETYTSRESRLIGLEMLQETTDKVVQIKERLKVARDRQKSYAIIGGKLAPKYVRPFEIIKRIGSVACQIRLPHELSSVHDTFHVSNLKKCLADANLHVPLEEINVDKTLRFVKEHVKIMDREVKRLKRSRIPIVKVR</sequence>
<reference evidence="9" key="1">
    <citation type="journal article" date="2019" name="Sci. Rep.">
        <title>Draft genome of Tanacetum cinerariifolium, the natural source of mosquito coil.</title>
        <authorList>
            <person name="Yamashiro T."/>
            <person name="Shiraishi A."/>
            <person name="Satake H."/>
            <person name="Nakayama K."/>
        </authorList>
    </citation>
    <scope>NUCLEOTIDE SEQUENCE</scope>
</reference>
<evidence type="ECO:0000256" key="1">
    <source>
        <dbReference type="ARBA" id="ARBA00022679"/>
    </source>
</evidence>
<keyword evidence="4" id="KW-0255">Endonuclease</keyword>
<dbReference type="Pfam" id="PF24626">
    <property type="entry name" value="SH3_Tf2-1"/>
    <property type="match status" value="1"/>
</dbReference>
<dbReference type="PANTHER" id="PTHR37984:SF5">
    <property type="entry name" value="PROTEIN NYNRIN-LIKE"/>
    <property type="match status" value="1"/>
</dbReference>
<dbReference type="InterPro" id="IPR050951">
    <property type="entry name" value="Retrovirus_Pol_polyprotein"/>
</dbReference>
<dbReference type="Pfam" id="PF17917">
    <property type="entry name" value="RT_RNaseH"/>
    <property type="match status" value="1"/>
</dbReference>
<evidence type="ECO:0000259" key="7">
    <source>
        <dbReference type="Pfam" id="PF17917"/>
    </source>
</evidence>
<evidence type="ECO:0000313" key="9">
    <source>
        <dbReference type="EMBL" id="GEX23218.1"/>
    </source>
</evidence>
<keyword evidence="2" id="KW-0548">Nucleotidyltransferase</keyword>
<keyword evidence="3" id="KW-0540">Nuclease</keyword>
<dbReference type="PANTHER" id="PTHR37984">
    <property type="entry name" value="PROTEIN CBG26694"/>
    <property type="match status" value="1"/>
</dbReference>
<dbReference type="GO" id="GO:0003964">
    <property type="term" value="F:RNA-directed DNA polymerase activity"/>
    <property type="evidence" value="ECO:0007669"/>
    <property type="project" value="UniProtKB-KW"/>
</dbReference>
<keyword evidence="1" id="KW-0808">Transferase</keyword>
<dbReference type="Gene3D" id="3.10.10.10">
    <property type="entry name" value="HIV Type 1 Reverse Transcriptase, subunit A, domain 1"/>
    <property type="match status" value="1"/>
</dbReference>
<dbReference type="GO" id="GO:0016787">
    <property type="term" value="F:hydrolase activity"/>
    <property type="evidence" value="ECO:0007669"/>
    <property type="project" value="UniProtKB-KW"/>
</dbReference>
<evidence type="ECO:0000259" key="8">
    <source>
        <dbReference type="Pfam" id="PF24626"/>
    </source>
</evidence>
<organism evidence="9">
    <name type="scientific">Tanacetum cinerariifolium</name>
    <name type="common">Dalmatian daisy</name>
    <name type="synonym">Chrysanthemum cinerariifolium</name>
    <dbReference type="NCBI Taxonomy" id="118510"/>
    <lineage>
        <taxon>Eukaryota</taxon>
        <taxon>Viridiplantae</taxon>
        <taxon>Streptophyta</taxon>
        <taxon>Embryophyta</taxon>
        <taxon>Tracheophyta</taxon>
        <taxon>Spermatophyta</taxon>
        <taxon>Magnoliopsida</taxon>
        <taxon>eudicotyledons</taxon>
        <taxon>Gunneridae</taxon>
        <taxon>Pentapetalae</taxon>
        <taxon>asterids</taxon>
        <taxon>campanulids</taxon>
        <taxon>Asterales</taxon>
        <taxon>Asteraceae</taxon>
        <taxon>Asteroideae</taxon>
        <taxon>Anthemideae</taxon>
        <taxon>Anthemidinae</taxon>
        <taxon>Tanacetum</taxon>
    </lineage>
</organism>
<keyword evidence="6 9" id="KW-0695">RNA-directed DNA polymerase</keyword>
<dbReference type="InterPro" id="IPR043502">
    <property type="entry name" value="DNA/RNA_pol_sf"/>
</dbReference>
<dbReference type="InterPro" id="IPR041373">
    <property type="entry name" value="RT_RNaseH"/>
</dbReference>
<comment type="caution">
    <text evidence="9">The sequence shown here is derived from an EMBL/GenBank/DDBJ whole genome shotgun (WGS) entry which is preliminary data.</text>
</comment>
<proteinExistence type="predicted"/>
<evidence type="ECO:0000256" key="5">
    <source>
        <dbReference type="ARBA" id="ARBA00022801"/>
    </source>
</evidence>
<evidence type="ECO:0000256" key="2">
    <source>
        <dbReference type="ARBA" id="ARBA00022695"/>
    </source>
</evidence>
<dbReference type="InterPro" id="IPR056924">
    <property type="entry name" value="SH3_Tf2-1"/>
</dbReference>
<dbReference type="GO" id="GO:0004519">
    <property type="term" value="F:endonuclease activity"/>
    <property type="evidence" value="ECO:0007669"/>
    <property type="project" value="UniProtKB-KW"/>
</dbReference>
<evidence type="ECO:0000256" key="3">
    <source>
        <dbReference type="ARBA" id="ARBA00022722"/>
    </source>
</evidence>
<accession>A0A699H393</accession>
<dbReference type="AlphaFoldDB" id="A0A699H393"/>
<name>A0A699H393_TANCI</name>
<keyword evidence="5" id="KW-0378">Hydrolase</keyword>
<feature type="domain" description="Reverse transcriptase RNase H-like" evidence="7">
    <location>
        <begin position="65"/>
        <end position="162"/>
    </location>
</feature>
<dbReference type="EMBL" id="BKCJ010096585">
    <property type="protein sequence ID" value="GEX23218.1"/>
    <property type="molecule type" value="Genomic_DNA"/>
</dbReference>
<feature type="domain" description="Tf2-1-like SH3-like" evidence="8">
    <location>
        <begin position="301"/>
        <end position="348"/>
    </location>
</feature>
<protein>
    <submittedName>
        <fullName evidence="9">Putative reverse transcriptase domain-containing protein</fullName>
    </submittedName>
</protein>
<evidence type="ECO:0000256" key="4">
    <source>
        <dbReference type="ARBA" id="ARBA00022759"/>
    </source>
</evidence>
<dbReference type="CDD" id="cd09274">
    <property type="entry name" value="RNase_HI_RT_Ty3"/>
    <property type="match status" value="1"/>
</dbReference>
<dbReference type="SUPFAM" id="SSF56672">
    <property type="entry name" value="DNA/RNA polymerases"/>
    <property type="match status" value="1"/>
</dbReference>
<evidence type="ECO:0000256" key="6">
    <source>
        <dbReference type="ARBA" id="ARBA00022918"/>
    </source>
</evidence>
<gene>
    <name evidence="9" type="ORF">Tci_295193</name>
</gene>